<protein>
    <submittedName>
        <fullName evidence="1">Proline hydroxylase</fullName>
    </submittedName>
</protein>
<dbReference type="EMBL" id="WOFH01000006">
    <property type="protein sequence ID" value="MUN38662.1"/>
    <property type="molecule type" value="Genomic_DNA"/>
</dbReference>
<dbReference type="AlphaFoldDB" id="A0A7K1L2M9"/>
<sequence length="278" mass="30447">MQVNTDPAPGSLHGGDEYFRTRFVEADRFDRGDICALLSGTVAAVGIRRLLSPLLCAEAMARLDAGALALDSYDRRRVHPPVARFGPALNDFREGDRPAAAYWTQARRARQVRRAALGRVDPFGAAVAGLTRAWGRPPAPARNQGRPFFAGTLREINDGALVHCDDVLREYGPHLFDGGPPIAQLAFNAWISTAPEGGTTRVWRRRWRPGDAPLRKGYGFDERVVAGEQCVEVAMGRGDALLFDSRNFHAVDPSTGGRRLAVAFFLGFGCRSDLVMWS</sequence>
<proteinExistence type="predicted"/>
<keyword evidence="2" id="KW-1185">Reference proteome</keyword>
<organism evidence="1 2">
    <name type="scientific">Actinomadura litoris</name>
    <dbReference type="NCBI Taxonomy" id="2678616"/>
    <lineage>
        <taxon>Bacteria</taxon>
        <taxon>Bacillati</taxon>
        <taxon>Actinomycetota</taxon>
        <taxon>Actinomycetes</taxon>
        <taxon>Streptosporangiales</taxon>
        <taxon>Thermomonosporaceae</taxon>
        <taxon>Actinomadura</taxon>
    </lineage>
</organism>
<dbReference type="RefSeq" id="WP_156217824.1">
    <property type="nucleotide sequence ID" value="NZ_WOFH01000006.1"/>
</dbReference>
<comment type="caution">
    <text evidence="1">The sequence shown here is derived from an EMBL/GenBank/DDBJ whole genome shotgun (WGS) entry which is preliminary data.</text>
</comment>
<dbReference type="SUPFAM" id="SSF51197">
    <property type="entry name" value="Clavaminate synthase-like"/>
    <property type="match status" value="1"/>
</dbReference>
<gene>
    <name evidence="1" type="ORF">GNZ18_18920</name>
</gene>
<evidence type="ECO:0000313" key="2">
    <source>
        <dbReference type="Proteomes" id="UP000432015"/>
    </source>
</evidence>
<evidence type="ECO:0000313" key="1">
    <source>
        <dbReference type="EMBL" id="MUN38662.1"/>
    </source>
</evidence>
<dbReference type="Proteomes" id="UP000432015">
    <property type="component" value="Unassembled WGS sequence"/>
</dbReference>
<dbReference type="Gene3D" id="2.60.120.620">
    <property type="entry name" value="q2cbj1_9rhob like domain"/>
    <property type="match status" value="1"/>
</dbReference>
<reference evidence="1 2" key="1">
    <citation type="submission" date="2019-11" db="EMBL/GenBank/DDBJ databases">
        <authorList>
            <person name="Cao P."/>
        </authorList>
    </citation>
    <scope>NUCLEOTIDE SEQUENCE [LARGE SCALE GENOMIC DNA]</scope>
    <source>
        <strain evidence="1 2">NEAU-AAG5</strain>
    </source>
</reference>
<name>A0A7K1L2M9_9ACTN</name>
<accession>A0A7K1L2M9</accession>